<dbReference type="RefSeq" id="WP_207334302.1">
    <property type="nucleotide sequence ID" value="NZ_JAFMYU010000003.1"/>
</dbReference>
<reference evidence="1 2" key="1">
    <citation type="submission" date="2021-03" db="EMBL/GenBank/DDBJ databases">
        <title>Fibrella sp. HMF5036 genome sequencing and assembly.</title>
        <authorList>
            <person name="Kang H."/>
            <person name="Kim H."/>
            <person name="Bae S."/>
            <person name="Joh K."/>
        </authorList>
    </citation>
    <scope>NUCLEOTIDE SEQUENCE [LARGE SCALE GENOMIC DNA]</scope>
    <source>
        <strain evidence="1 2">HMF5036</strain>
    </source>
</reference>
<name>A0A939JV03_9BACT</name>
<proteinExistence type="predicted"/>
<evidence type="ECO:0000313" key="1">
    <source>
        <dbReference type="EMBL" id="MBO0930337.1"/>
    </source>
</evidence>
<dbReference type="Proteomes" id="UP000664795">
    <property type="component" value="Unassembled WGS sequence"/>
</dbReference>
<sequence>MTDAQQKAMMLALSEAIQVNVPTVIHSFQPQMQTRMAHFAIVATVENAPTPGTSGCMVALNNISPEQLAFGLVSSLPRPYIQALVASITMQLADDDADTAAFTRFSDN</sequence>
<accession>A0A939JV03</accession>
<protein>
    <submittedName>
        <fullName evidence="1">Uncharacterized protein</fullName>
    </submittedName>
</protein>
<organism evidence="1 2">
    <name type="scientific">Fibrella aquatilis</name>
    <dbReference type="NCBI Taxonomy" id="2817059"/>
    <lineage>
        <taxon>Bacteria</taxon>
        <taxon>Pseudomonadati</taxon>
        <taxon>Bacteroidota</taxon>
        <taxon>Cytophagia</taxon>
        <taxon>Cytophagales</taxon>
        <taxon>Spirosomataceae</taxon>
        <taxon>Fibrella</taxon>
    </lineage>
</organism>
<keyword evidence="2" id="KW-1185">Reference proteome</keyword>
<comment type="caution">
    <text evidence="1">The sequence shown here is derived from an EMBL/GenBank/DDBJ whole genome shotgun (WGS) entry which is preliminary data.</text>
</comment>
<gene>
    <name evidence="1" type="ORF">J2I48_04985</name>
</gene>
<dbReference type="EMBL" id="JAFMYU010000003">
    <property type="protein sequence ID" value="MBO0930337.1"/>
    <property type="molecule type" value="Genomic_DNA"/>
</dbReference>
<dbReference type="AlphaFoldDB" id="A0A939JV03"/>
<evidence type="ECO:0000313" key="2">
    <source>
        <dbReference type="Proteomes" id="UP000664795"/>
    </source>
</evidence>